<keyword evidence="1" id="KW-0732">Signal</keyword>
<dbReference type="EMBL" id="FNTV01000001">
    <property type="protein sequence ID" value="SEE56987.1"/>
    <property type="molecule type" value="Genomic_DNA"/>
</dbReference>
<proteinExistence type="predicted"/>
<evidence type="ECO:0000313" key="3">
    <source>
        <dbReference type="Proteomes" id="UP000182725"/>
    </source>
</evidence>
<reference evidence="2 3" key="1">
    <citation type="submission" date="2016-10" db="EMBL/GenBank/DDBJ databases">
        <authorList>
            <person name="de Groot N.N."/>
        </authorList>
    </citation>
    <scope>NUCLEOTIDE SEQUENCE [LARGE SCALE GENOMIC DNA]</scope>
    <source>
        <strain evidence="2 3">DSM 22274</strain>
    </source>
</reference>
<sequence length="242" mass="26309">MKRRLCAAILSLVLLGGCSLLPSSSAPQEPSVVVNGNSQFTPAGIKDMKTSRQASMDVSEHKLAMSALGFTEGSDEILIATDSMKLINVSITTPNGVVTMTTDTIRVRPGVPTEYVDHIDIFHNFPDAQDANAEIERARDELGFRALDDFPPIGPEFKDGSGKETWVPGLGNKTGTVFSVEAMANHTTGSLTWIYSIQLGDKYYTPEAAASIAETGDFDYFQIYFDRTASPVLGWIYSQSRL</sequence>
<evidence type="ECO:0008006" key="4">
    <source>
        <dbReference type="Google" id="ProtNLM"/>
    </source>
</evidence>
<organism evidence="2 3">
    <name type="scientific">Arthrobacter alpinus</name>
    <dbReference type="NCBI Taxonomy" id="656366"/>
    <lineage>
        <taxon>Bacteria</taxon>
        <taxon>Bacillati</taxon>
        <taxon>Actinomycetota</taxon>
        <taxon>Actinomycetes</taxon>
        <taxon>Micrococcales</taxon>
        <taxon>Micrococcaceae</taxon>
        <taxon>Arthrobacter</taxon>
    </lineage>
</organism>
<accession>A0A1H5JXK8</accession>
<dbReference type="AlphaFoldDB" id="A0A1H5JXK8"/>
<feature type="signal peptide" evidence="1">
    <location>
        <begin position="1"/>
        <end position="25"/>
    </location>
</feature>
<evidence type="ECO:0000313" key="2">
    <source>
        <dbReference type="EMBL" id="SEE56987.1"/>
    </source>
</evidence>
<dbReference type="Proteomes" id="UP000182725">
    <property type="component" value="Unassembled WGS sequence"/>
</dbReference>
<name>A0A1H5JXK8_9MICC</name>
<feature type="chain" id="PRO_5010212878" description="Lipoprotein" evidence="1">
    <location>
        <begin position="26"/>
        <end position="242"/>
    </location>
</feature>
<protein>
    <recommendedName>
        <fullName evidence="4">Lipoprotein</fullName>
    </recommendedName>
</protein>
<evidence type="ECO:0000256" key="1">
    <source>
        <dbReference type="SAM" id="SignalP"/>
    </source>
</evidence>
<gene>
    <name evidence="2" type="ORF">SAMN04489740_1781</name>
</gene>
<dbReference type="PROSITE" id="PS51257">
    <property type="entry name" value="PROKAR_LIPOPROTEIN"/>
    <property type="match status" value="1"/>
</dbReference>